<name>A0A0A9XFG4_LYGHE</name>
<dbReference type="Pfam" id="PF03227">
    <property type="entry name" value="GILT"/>
    <property type="match status" value="1"/>
</dbReference>
<sequence>MYQGPVRGPPNEQNFDSFHVPREPNVQVYGMGLDSSFVGRKDYQYNANQNPLFGIERVPQSKREDVTTFSGGKHPFDIQQRSDFQGGQQRSVSAIYTPSDMSSFRSLQRDPFEGQREYPFGLQQVPRYADQQKPPLKFPERSLPEINQINEPVGERWFPEYRKQPGPTFEYQSGLRVQESPSFGVQQVPSSSGLLSPQYREHQLKSSFGFQERPRTVEPAPVSEPGSTYFGVLKPGVRNIASLQDVTRSNYFPMDEQVSLGEHKTSQYKEQLPHSFEFLSDSRTPKFLPIETEEPPFRVSQPQQYHGQTMQSLKAAVRSHLIPFKGQVLIGQRAQQYEEQKEPSFGFHVDTRDQDSTIFDGHQEYPFGGLQPSPYTGINKPTLQPAARSQVNPYNELVSFGDQRASQYEDQQLSTFLFQSDPRNHELSSFDERLGPPFGGQKPQPYIRGSMPSLQTVLLSEGDASFGGNRYPYYTFQGPSHSPEATSFDAKQSQQQSFNAQQVPQYGQQQKTSFELQGSVPLVAIQRPQFDQHRESFDRALLRDKQKINLQQRLYDDPDFVGKFAPSMEESSRMSSRGRPETIFNFQQNSINGAAQRGYLPFTPPVEQSIGMQQANWMEQPRNSWSGQDQHELPSAQRFLSLDSDITPSLQSKFTPESFREKNHGFSPDVLQEMTVRVRPMQPEKFSIGIENESPRKSLWSYISHINRLHQLQPFGKSAVIIQPIDRQSVTIDGLSRSTASGQEFRPNNKLRLEDLEGKEVLLSRGEPTGEATPFQDSDQHRYPFGEKQVSNMQVQPFEQPSNEGQRQLVWSPGSQHITQTPTQAHEQDQDHPRFVDGQQQSMSTSMAQQRQPIEMPPRAKLQDIAQEFLTEYDQPVELPSRVNQREPSVEPKLEVPAELGKQPEEGARALTQNNATPEQPKPKVRLQIYFESKCPDSKRFFGSQLTPMMDKIGDYIQLELHPYGKAKTNETTGEVRCQHGAGECQGNMVDACGIVRLNNGTEQTQFVNCMFENSNIPLPVGGQYCCDQYKLDWVNEVQPCSEGPEGKELHHKHGEETNSLDPPVSWVPVIILNNKRGDEEYQKILTNYILQETCSQLTKMNNRPPGC</sequence>
<feature type="region of interest" description="Disordered" evidence="6">
    <location>
        <begin position="876"/>
        <end position="901"/>
    </location>
</feature>
<comment type="subcellular location">
    <subcellularLocation>
        <location evidence="1">Secreted</location>
    </subcellularLocation>
</comment>
<comment type="similarity">
    <text evidence="2">Belongs to the GILT family.</text>
</comment>
<gene>
    <name evidence="7" type="primary">C02D5.2_2</name>
    <name evidence="7" type="ORF">CM83_25471</name>
</gene>
<feature type="region of interest" description="Disordered" evidence="6">
    <location>
        <begin position="1"/>
        <end position="20"/>
    </location>
</feature>
<dbReference type="GO" id="GO:0016671">
    <property type="term" value="F:oxidoreductase activity, acting on a sulfur group of donors, disulfide as acceptor"/>
    <property type="evidence" value="ECO:0007669"/>
    <property type="project" value="InterPro"/>
</dbReference>
<feature type="region of interest" description="Disordered" evidence="6">
    <location>
        <begin position="480"/>
        <end position="511"/>
    </location>
</feature>
<evidence type="ECO:0000313" key="7">
    <source>
        <dbReference type="EMBL" id="JAG15835.1"/>
    </source>
</evidence>
<dbReference type="GO" id="GO:0005576">
    <property type="term" value="C:extracellular region"/>
    <property type="evidence" value="ECO:0007669"/>
    <property type="project" value="UniProtKB-SubCell"/>
</dbReference>
<evidence type="ECO:0000256" key="3">
    <source>
        <dbReference type="ARBA" id="ARBA00022525"/>
    </source>
</evidence>
<feature type="compositionally biased region" description="Polar residues" evidence="6">
    <location>
        <begin position="480"/>
        <end position="491"/>
    </location>
</feature>
<evidence type="ECO:0000256" key="4">
    <source>
        <dbReference type="ARBA" id="ARBA00022729"/>
    </source>
</evidence>
<evidence type="ECO:0000256" key="6">
    <source>
        <dbReference type="SAM" id="MobiDB-lite"/>
    </source>
</evidence>
<dbReference type="InterPro" id="IPR004911">
    <property type="entry name" value="Interferon-induced_GILT"/>
</dbReference>
<reference evidence="8" key="3">
    <citation type="submission" date="2014-09" db="EMBL/GenBank/DDBJ databases">
        <authorList>
            <person name="Magalhaes I.L.F."/>
            <person name="Oliveira U."/>
            <person name="Santos F.R."/>
            <person name="Vidigal T.H.D.A."/>
            <person name="Brescovit A.D."/>
            <person name="Santos A.J."/>
        </authorList>
    </citation>
    <scope>NUCLEOTIDE SEQUENCE</scope>
</reference>
<reference evidence="7" key="1">
    <citation type="journal article" date="2014" name="PLoS ONE">
        <title>Transcriptome-Based Identification of ABC Transporters in the Western Tarnished Plant Bug Lygus hesperus.</title>
        <authorList>
            <person name="Hull J.J."/>
            <person name="Chaney K."/>
            <person name="Geib S.M."/>
            <person name="Fabrick J.A."/>
            <person name="Brent C.S."/>
            <person name="Walsh D."/>
            <person name="Lavine L.C."/>
        </authorList>
    </citation>
    <scope>NUCLEOTIDE SEQUENCE</scope>
</reference>
<dbReference type="PANTHER" id="PTHR13234">
    <property type="entry name" value="GAMMA-INTERFERON INDUCIBLE LYSOSOMAL THIOL REDUCTASE GILT"/>
    <property type="match status" value="1"/>
</dbReference>
<evidence type="ECO:0000313" key="8">
    <source>
        <dbReference type="EMBL" id="JAG54816.1"/>
    </source>
</evidence>
<protein>
    <submittedName>
        <fullName evidence="7">GILT-like protein C02D5.2</fullName>
    </submittedName>
</protein>
<keyword evidence="5" id="KW-0325">Glycoprotein</keyword>
<feature type="compositionally biased region" description="Low complexity" evidence="6">
    <location>
        <begin position="492"/>
        <end position="505"/>
    </location>
</feature>
<reference evidence="7" key="2">
    <citation type="submission" date="2014-07" db="EMBL/GenBank/DDBJ databases">
        <authorList>
            <person name="Hull J."/>
        </authorList>
    </citation>
    <scope>NUCLEOTIDE SEQUENCE</scope>
</reference>
<dbReference type="AlphaFoldDB" id="A0A0A9XFG4"/>
<accession>A0A0A9XFG4</accession>
<feature type="region of interest" description="Disordered" evidence="6">
    <location>
        <begin position="764"/>
        <end position="783"/>
    </location>
</feature>
<evidence type="ECO:0000256" key="1">
    <source>
        <dbReference type="ARBA" id="ARBA00004613"/>
    </source>
</evidence>
<feature type="compositionally biased region" description="Basic and acidic residues" evidence="6">
    <location>
        <begin position="884"/>
        <end position="901"/>
    </location>
</feature>
<dbReference type="PANTHER" id="PTHR13234:SF8">
    <property type="entry name" value="GAMMA-INTERFERON-INDUCIBLE LYSOSOMAL THIOL REDUCTASE"/>
    <property type="match status" value="1"/>
</dbReference>
<evidence type="ECO:0000256" key="2">
    <source>
        <dbReference type="ARBA" id="ARBA00005679"/>
    </source>
</evidence>
<evidence type="ECO:0000256" key="5">
    <source>
        <dbReference type="ARBA" id="ARBA00023180"/>
    </source>
</evidence>
<dbReference type="EMBL" id="GBRD01011008">
    <property type="protein sequence ID" value="JAG54816.1"/>
    <property type="molecule type" value="Transcribed_RNA"/>
</dbReference>
<proteinExistence type="inferred from homology"/>
<keyword evidence="3" id="KW-0964">Secreted</keyword>
<dbReference type="EMBL" id="GBHO01027769">
    <property type="protein sequence ID" value="JAG15835.1"/>
    <property type="molecule type" value="Transcribed_RNA"/>
</dbReference>
<keyword evidence="4" id="KW-0732">Signal</keyword>
<organism evidence="7">
    <name type="scientific">Lygus hesperus</name>
    <name type="common">Western plant bug</name>
    <dbReference type="NCBI Taxonomy" id="30085"/>
    <lineage>
        <taxon>Eukaryota</taxon>
        <taxon>Metazoa</taxon>
        <taxon>Ecdysozoa</taxon>
        <taxon>Arthropoda</taxon>
        <taxon>Hexapoda</taxon>
        <taxon>Insecta</taxon>
        <taxon>Pterygota</taxon>
        <taxon>Neoptera</taxon>
        <taxon>Paraneoptera</taxon>
        <taxon>Hemiptera</taxon>
        <taxon>Heteroptera</taxon>
        <taxon>Panheteroptera</taxon>
        <taxon>Cimicomorpha</taxon>
        <taxon>Miridae</taxon>
        <taxon>Mirini</taxon>
        <taxon>Lygus</taxon>
    </lineage>
</organism>